<evidence type="ECO:0008006" key="4">
    <source>
        <dbReference type="Google" id="ProtNLM"/>
    </source>
</evidence>
<keyword evidence="1" id="KW-0812">Transmembrane</keyword>
<evidence type="ECO:0000313" key="2">
    <source>
        <dbReference type="EMBL" id="NEN77979.1"/>
    </source>
</evidence>
<dbReference type="RefSeq" id="WP_163771358.1">
    <property type="nucleotide sequence ID" value="NZ_JAAGXA010000004.1"/>
</dbReference>
<dbReference type="Pfam" id="PF09656">
    <property type="entry name" value="PGPGW"/>
    <property type="match status" value="1"/>
</dbReference>
<proteinExistence type="predicted"/>
<comment type="caution">
    <text evidence="2">The sequence shown here is derived from an EMBL/GenBank/DDBJ whole genome shotgun (WGS) entry which is preliminary data.</text>
</comment>
<protein>
    <recommendedName>
        <fullName evidence="4">TIGR02611 family protein</fullName>
    </recommendedName>
</protein>
<reference evidence="2 3" key="1">
    <citation type="journal article" date="2014" name="Int. J. Syst. Evol. Microbiol.">
        <title>Nocardioides zeae sp. nov., isolated from the stem of Zea mays.</title>
        <authorList>
            <person name="Glaeser S.P."/>
            <person name="McInroy J.A."/>
            <person name="Busse H.J."/>
            <person name="Kampfer P."/>
        </authorList>
    </citation>
    <scope>NUCLEOTIDE SEQUENCE [LARGE SCALE GENOMIC DNA]</scope>
    <source>
        <strain evidence="2 3">JCM 30728</strain>
    </source>
</reference>
<evidence type="ECO:0000256" key="1">
    <source>
        <dbReference type="SAM" id="Phobius"/>
    </source>
</evidence>
<keyword evidence="1" id="KW-1133">Transmembrane helix</keyword>
<evidence type="ECO:0000313" key="3">
    <source>
        <dbReference type="Proteomes" id="UP000468687"/>
    </source>
</evidence>
<organism evidence="2 3">
    <name type="scientific">Nocardioides zeae</name>
    <dbReference type="NCBI Taxonomy" id="1457234"/>
    <lineage>
        <taxon>Bacteria</taxon>
        <taxon>Bacillati</taxon>
        <taxon>Actinomycetota</taxon>
        <taxon>Actinomycetes</taxon>
        <taxon>Propionibacteriales</taxon>
        <taxon>Nocardioidaceae</taxon>
        <taxon>Nocardioides</taxon>
    </lineage>
</organism>
<feature type="transmembrane region" description="Helical" evidence="1">
    <location>
        <begin position="71"/>
        <end position="94"/>
    </location>
</feature>
<sequence>MRGAGKRIALEIVGWTLVVAGIAALVLPGPGLLMLFGGLAVLSQQYEWAERRLAPIERAAMRTAAEGVETWFRVAMSTLGALCLTALGVLWIVQPPAPGWWPVRDSWWLFGGVGTGITLIASSAIALGLIVYSLRRFGRPGHKIDPGPTPAQP</sequence>
<dbReference type="AlphaFoldDB" id="A0A6P0HGY8"/>
<accession>A0A6P0HGY8</accession>
<gene>
    <name evidence="2" type="ORF">G3T38_06785</name>
</gene>
<feature type="transmembrane region" description="Helical" evidence="1">
    <location>
        <begin position="12"/>
        <end position="42"/>
    </location>
</feature>
<dbReference type="InterPro" id="IPR019099">
    <property type="entry name" value="Uncharacterised_PGPGW_TM"/>
</dbReference>
<feature type="transmembrane region" description="Helical" evidence="1">
    <location>
        <begin position="106"/>
        <end position="134"/>
    </location>
</feature>
<keyword evidence="3" id="KW-1185">Reference proteome</keyword>
<dbReference type="Proteomes" id="UP000468687">
    <property type="component" value="Unassembled WGS sequence"/>
</dbReference>
<keyword evidence="1" id="KW-0472">Membrane</keyword>
<name>A0A6P0HGY8_9ACTN</name>
<dbReference type="EMBL" id="JAAGXA010000004">
    <property type="protein sequence ID" value="NEN77979.1"/>
    <property type="molecule type" value="Genomic_DNA"/>
</dbReference>